<accession>A0ACD5TXY9</accession>
<sequence>MAGVRVANGKGLTALVVALLVMCGGGLAAVVPAVYVFGDSTLDVGMNGPLPLPYGIDLPDDSLPTRVSNGFNLADYISRELGFENSPPAYESLKPHTSHQILRGFGGVSYASGGSGILNTTRIMNNSISLAEQIDLFAATKLQMTQYARGKGSVAALDERLADSLFLISAGGNDFFRHIQSLCWRLCLPTFRANLMSNFTNHVQTLYGLGARRFGIVGVPPVGCVPLLRKITFGGGCLVYANNITREFNTMVAEMMANFSTDSEPHGMTYSVGSSYNVLMNFTNDPEANGFTVVDSACCGDGRFGAETFCVENATVCENRANHLYWDFAHSTQATAEKGAAIIFAAPVEEGFAAPINFQQLVSPSHGSGGFSSA</sequence>
<reference evidence="1" key="1">
    <citation type="submission" date="2021-05" db="EMBL/GenBank/DDBJ databases">
        <authorList>
            <person name="Scholz U."/>
            <person name="Mascher M."/>
            <person name="Fiebig A."/>
        </authorList>
    </citation>
    <scope>NUCLEOTIDE SEQUENCE [LARGE SCALE GENOMIC DNA]</scope>
</reference>
<keyword evidence="2" id="KW-1185">Reference proteome</keyword>
<reference evidence="1" key="2">
    <citation type="submission" date="2025-09" db="UniProtKB">
        <authorList>
            <consortium name="EnsemblPlants"/>
        </authorList>
    </citation>
    <scope>IDENTIFICATION</scope>
</reference>
<evidence type="ECO:0000313" key="1">
    <source>
        <dbReference type="EnsemblPlants" id="AVESA.00010b.r2.1DG0146760.1.CDS"/>
    </source>
</evidence>
<organism evidence="1 2">
    <name type="scientific">Avena sativa</name>
    <name type="common">Oat</name>
    <dbReference type="NCBI Taxonomy" id="4498"/>
    <lineage>
        <taxon>Eukaryota</taxon>
        <taxon>Viridiplantae</taxon>
        <taxon>Streptophyta</taxon>
        <taxon>Embryophyta</taxon>
        <taxon>Tracheophyta</taxon>
        <taxon>Spermatophyta</taxon>
        <taxon>Magnoliopsida</taxon>
        <taxon>Liliopsida</taxon>
        <taxon>Poales</taxon>
        <taxon>Poaceae</taxon>
        <taxon>BOP clade</taxon>
        <taxon>Pooideae</taxon>
        <taxon>Poodae</taxon>
        <taxon>Poeae</taxon>
        <taxon>Poeae Chloroplast Group 1 (Aveneae type)</taxon>
        <taxon>Aveninae</taxon>
        <taxon>Avena</taxon>
    </lineage>
</organism>
<name>A0ACD5TXY9_AVESA</name>
<protein>
    <submittedName>
        <fullName evidence="1">Uncharacterized protein</fullName>
    </submittedName>
</protein>
<dbReference type="Proteomes" id="UP001732700">
    <property type="component" value="Chromosome 1D"/>
</dbReference>
<dbReference type="EnsemblPlants" id="AVESA.00010b.r2.1DG0146760.1">
    <property type="protein sequence ID" value="AVESA.00010b.r2.1DG0146760.1.CDS"/>
    <property type="gene ID" value="AVESA.00010b.r2.1DG0146760"/>
</dbReference>
<evidence type="ECO:0000313" key="2">
    <source>
        <dbReference type="Proteomes" id="UP001732700"/>
    </source>
</evidence>
<proteinExistence type="predicted"/>